<feature type="compositionally biased region" description="Low complexity" evidence="1">
    <location>
        <begin position="223"/>
        <end position="235"/>
    </location>
</feature>
<feature type="region of interest" description="Disordered" evidence="1">
    <location>
        <begin position="207"/>
        <end position="285"/>
    </location>
</feature>
<evidence type="ECO:0000256" key="1">
    <source>
        <dbReference type="SAM" id="MobiDB-lite"/>
    </source>
</evidence>
<feature type="compositionally biased region" description="Low complexity" evidence="1">
    <location>
        <begin position="244"/>
        <end position="271"/>
    </location>
</feature>
<feature type="region of interest" description="Disordered" evidence="1">
    <location>
        <begin position="402"/>
        <end position="442"/>
    </location>
</feature>
<sequence length="528" mass="58896">MAPKTEPGPSGYNSGRSLAKAVAMEEARPEPERRERNQLPQNYLSSLQKFYDACLSSRPCPCPTCWGRHLSWFQEYGILEGFVLPIPPRPFGACQNKQLDRLYPGQIPWDPKVPIGTFEQTRTDQEEKTRLQEIKFLYLLCNHTWDPPTNDSLSNGSINHTEPHPSHVPSNLYPLFQILLQNQHLAYPVLHDHTDPDAGVDIEQVALSASPSPSPSLFPSPSQPELAPEPGAEPGSHQSLWPYSPSHPLPDSFPDSLSLSPSPSLVSSSEFHPNREGPASPSATLSLREERNAQILLKKQQHEADIRWKRSQRERERRDFWKGVARMFLEGFAFSHGNEKYGEWALDFGYDSNFELGDLGLGLGGGGGNRRRLSDGVVSHAAAVIERGVTMLCEARRRYVDSSSSPNAASKDGGEGRHEGQSIEAKGKGESRGKKAAQDAAAHAPRGYVGKFPVWDLADHWIHIAEGITTGKIRQLSKERWSEKLKTQTYARKVKMEWENSVAFTDPEETKTMMEGGVLEVLEPHESE</sequence>
<evidence type="ECO:0000313" key="3">
    <source>
        <dbReference type="Proteomes" id="UP001201980"/>
    </source>
</evidence>
<accession>A0AAD5RPZ4</accession>
<comment type="caution">
    <text evidence="2">The sequence shown here is derived from an EMBL/GenBank/DDBJ whole genome shotgun (WGS) entry which is preliminary data.</text>
</comment>
<feature type="compositionally biased region" description="Basic and acidic residues" evidence="1">
    <location>
        <begin position="412"/>
        <end position="437"/>
    </location>
</feature>
<dbReference type="Proteomes" id="UP001201980">
    <property type="component" value="Unassembled WGS sequence"/>
</dbReference>
<feature type="region of interest" description="Disordered" evidence="1">
    <location>
        <begin position="1"/>
        <end position="39"/>
    </location>
</feature>
<keyword evidence="3" id="KW-1185">Reference proteome</keyword>
<dbReference type="EMBL" id="JAKWBI020000179">
    <property type="protein sequence ID" value="KAJ2900092.1"/>
    <property type="molecule type" value="Genomic_DNA"/>
</dbReference>
<organism evidence="2 3">
    <name type="scientific">Zalerion maritima</name>
    <dbReference type="NCBI Taxonomy" id="339359"/>
    <lineage>
        <taxon>Eukaryota</taxon>
        <taxon>Fungi</taxon>
        <taxon>Dikarya</taxon>
        <taxon>Ascomycota</taxon>
        <taxon>Pezizomycotina</taxon>
        <taxon>Sordariomycetes</taxon>
        <taxon>Lulworthiomycetidae</taxon>
        <taxon>Lulworthiales</taxon>
        <taxon>Lulworthiaceae</taxon>
        <taxon>Zalerion</taxon>
    </lineage>
</organism>
<evidence type="ECO:0000313" key="2">
    <source>
        <dbReference type="EMBL" id="KAJ2900092.1"/>
    </source>
</evidence>
<protein>
    <submittedName>
        <fullName evidence="2">Uncharacterized protein</fullName>
    </submittedName>
</protein>
<name>A0AAD5RPZ4_9PEZI</name>
<reference evidence="2" key="1">
    <citation type="submission" date="2022-07" db="EMBL/GenBank/DDBJ databases">
        <title>Draft genome sequence of Zalerion maritima ATCC 34329, a (micro)plastics degrading marine fungus.</title>
        <authorList>
            <person name="Paco A."/>
            <person name="Goncalves M.F.M."/>
            <person name="Rocha-Santos T.A.P."/>
            <person name="Alves A."/>
        </authorList>
    </citation>
    <scope>NUCLEOTIDE SEQUENCE</scope>
    <source>
        <strain evidence="2">ATCC 34329</strain>
    </source>
</reference>
<dbReference type="AlphaFoldDB" id="A0AAD5RPZ4"/>
<feature type="compositionally biased region" description="Basic and acidic residues" evidence="1">
    <location>
        <begin position="23"/>
        <end position="37"/>
    </location>
</feature>
<feature type="compositionally biased region" description="Pro residues" evidence="1">
    <location>
        <begin position="212"/>
        <end position="222"/>
    </location>
</feature>
<proteinExistence type="predicted"/>
<gene>
    <name evidence="2" type="ORF">MKZ38_002585</name>
</gene>